<evidence type="ECO:0000313" key="1">
    <source>
        <dbReference type="EMBL" id="MCM2678044.1"/>
    </source>
</evidence>
<dbReference type="EMBL" id="JAMQJY010000009">
    <property type="protein sequence ID" value="MCM2678044.1"/>
    <property type="molecule type" value="Genomic_DNA"/>
</dbReference>
<dbReference type="RefSeq" id="WP_251611943.1">
    <property type="nucleotide sequence ID" value="NZ_JAMQJY010000009.1"/>
</dbReference>
<reference evidence="1" key="1">
    <citation type="submission" date="2022-06" db="EMBL/GenBank/DDBJ databases">
        <title>Alkalicoccobacillus porphyridii sp. nov., isolated from a marine red alga, Porphyridium purpureum and reclassification of Shouchella plakortidis and Shouchella gibsonii as Alkalicoccobacillus plakortidis comb. nov. and Alkalicoccobacillus gibsonii comb. nov.</title>
        <authorList>
            <person name="Kim K.H."/>
            <person name="Lee J.K."/>
            <person name="Han D.M."/>
            <person name="Baek J.H."/>
            <person name="Jeon C.O."/>
        </authorList>
    </citation>
    <scope>NUCLEOTIDE SEQUENCE</scope>
    <source>
        <strain evidence="1">DSM 19153</strain>
    </source>
</reference>
<dbReference type="SUPFAM" id="SSF50475">
    <property type="entry name" value="FMN-binding split barrel"/>
    <property type="match status" value="1"/>
</dbReference>
<sequence>MVIILSNPRIGLLFLILGLEETLRVNEKAVLVKDEELLSQMEVRGKVPVLAIGVKVEECFIHRAKAFRRSKLWDPTSWVN</sequence>
<organism evidence="1 2">
    <name type="scientific">Alkalicoccobacillus plakortidis</name>
    <dbReference type="NCBI Taxonomy" id="444060"/>
    <lineage>
        <taxon>Bacteria</taxon>
        <taxon>Bacillati</taxon>
        <taxon>Bacillota</taxon>
        <taxon>Bacilli</taxon>
        <taxon>Bacillales</taxon>
        <taxon>Bacillaceae</taxon>
        <taxon>Alkalicoccobacillus</taxon>
    </lineage>
</organism>
<evidence type="ECO:0000313" key="2">
    <source>
        <dbReference type="Proteomes" id="UP001203665"/>
    </source>
</evidence>
<gene>
    <name evidence="1" type="ORF">NDM98_23325</name>
</gene>
<dbReference type="Proteomes" id="UP001203665">
    <property type="component" value="Unassembled WGS sequence"/>
</dbReference>
<keyword evidence="2" id="KW-1185">Reference proteome</keyword>
<name>A0ABT0XRZ4_9BACI</name>
<accession>A0ABT0XRZ4</accession>
<proteinExistence type="predicted"/>
<protein>
    <submittedName>
        <fullName evidence="1">Uncharacterized protein</fullName>
    </submittedName>
</protein>
<comment type="caution">
    <text evidence="1">The sequence shown here is derived from an EMBL/GenBank/DDBJ whole genome shotgun (WGS) entry which is preliminary data.</text>
</comment>